<gene>
    <name evidence="1" type="ORF">J2S04_002566</name>
</gene>
<dbReference type="Proteomes" id="UP001229209">
    <property type="component" value="Unassembled WGS sequence"/>
</dbReference>
<sequence>MLRWLNDPDTLRMADQLYLVMTQVGDDTNRIRFRVGTSVT</sequence>
<dbReference type="EMBL" id="JAURUO010000017">
    <property type="protein sequence ID" value="MDP9729592.1"/>
    <property type="molecule type" value="Genomic_DNA"/>
</dbReference>
<evidence type="ECO:0000313" key="1">
    <source>
        <dbReference type="EMBL" id="MDP9729592.1"/>
    </source>
</evidence>
<comment type="caution">
    <text evidence="1">The sequence shown here is derived from an EMBL/GenBank/DDBJ whole genome shotgun (WGS) entry which is preliminary data.</text>
</comment>
<evidence type="ECO:0000313" key="2">
    <source>
        <dbReference type="Proteomes" id="UP001229209"/>
    </source>
</evidence>
<keyword evidence="2" id="KW-1185">Reference proteome</keyword>
<proteinExistence type="predicted"/>
<reference evidence="1 2" key="1">
    <citation type="submission" date="2023-07" db="EMBL/GenBank/DDBJ databases">
        <title>Genomic Encyclopedia of Type Strains, Phase IV (KMG-IV): sequencing the most valuable type-strain genomes for metagenomic binning, comparative biology and taxonomic classification.</title>
        <authorList>
            <person name="Goeker M."/>
        </authorList>
    </citation>
    <scope>NUCLEOTIDE SEQUENCE [LARGE SCALE GENOMIC DNA]</scope>
    <source>
        <strain evidence="1 2">DSM 25924</strain>
    </source>
</reference>
<protein>
    <submittedName>
        <fullName evidence="1">Uncharacterized protein</fullName>
    </submittedName>
</protein>
<accession>A0ABT9LZA2</accession>
<name>A0ABT9LZA2_9BACL</name>
<organism evidence="1 2">
    <name type="scientific">Alicyclobacillus tolerans</name>
    <dbReference type="NCBI Taxonomy" id="90970"/>
    <lineage>
        <taxon>Bacteria</taxon>
        <taxon>Bacillati</taxon>
        <taxon>Bacillota</taxon>
        <taxon>Bacilli</taxon>
        <taxon>Bacillales</taxon>
        <taxon>Alicyclobacillaceae</taxon>
        <taxon>Alicyclobacillus</taxon>
    </lineage>
</organism>